<evidence type="ECO:0000256" key="5">
    <source>
        <dbReference type="ARBA" id="ARBA00023242"/>
    </source>
</evidence>
<dbReference type="InterPro" id="IPR001279">
    <property type="entry name" value="Metallo-B-lactamas"/>
</dbReference>
<keyword evidence="9" id="KW-1185">Reference proteome</keyword>
<evidence type="ECO:0000256" key="2">
    <source>
        <dbReference type="ARBA" id="ARBA00010304"/>
    </source>
</evidence>
<dbReference type="PANTHER" id="PTHR23240">
    <property type="entry name" value="DNA CROSS-LINK REPAIR PROTEIN PSO2/SNM1-RELATED"/>
    <property type="match status" value="1"/>
</dbReference>
<dbReference type="Proteomes" id="UP000092445">
    <property type="component" value="Unassembled WGS sequence"/>
</dbReference>
<dbReference type="Pfam" id="PF07522">
    <property type="entry name" value="DRMBL"/>
    <property type="match status" value="1"/>
</dbReference>
<keyword evidence="4" id="KW-0234">DNA repair</keyword>
<comment type="subcellular location">
    <subcellularLocation>
        <location evidence="1">Nucleus</location>
    </subcellularLocation>
</comment>
<evidence type="ECO:0000256" key="6">
    <source>
        <dbReference type="SAM" id="MobiDB-lite"/>
    </source>
</evidence>
<dbReference type="SUPFAM" id="SSF56281">
    <property type="entry name" value="Metallo-hydrolase/oxidoreductase"/>
    <property type="match status" value="1"/>
</dbReference>
<organism evidence="8 9">
    <name type="scientific">Glossina pallidipes</name>
    <name type="common">Tsetse fly</name>
    <dbReference type="NCBI Taxonomy" id="7398"/>
    <lineage>
        <taxon>Eukaryota</taxon>
        <taxon>Metazoa</taxon>
        <taxon>Ecdysozoa</taxon>
        <taxon>Arthropoda</taxon>
        <taxon>Hexapoda</taxon>
        <taxon>Insecta</taxon>
        <taxon>Pterygota</taxon>
        <taxon>Neoptera</taxon>
        <taxon>Endopterygota</taxon>
        <taxon>Diptera</taxon>
        <taxon>Brachycera</taxon>
        <taxon>Muscomorpha</taxon>
        <taxon>Hippoboscoidea</taxon>
        <taxon>Glossinidae</taxon>
        <taxon>Glossina</taxon>
    </lineage>
</organism>
<dbReference type="AlphaFoldDB" id="A0A1A9Z8G0"/>
<dbReference type="GO" id="GO:0036297">
    <property type="term" value="P:interstrand cross-link repair"/>
    <property type="evidence" value="ECO:0007669"/>
    <property type="project" value="TreeGrafter"/>
</dbReference>
<dbReference type="VEuPathDB" id="VectorBase:GPAI006916"/>
<protein>
    <submittedName>
        <fullName evidence="8">Lactamase_B domain-containing protein</fullName>
    </submittedName>
</protein>
<dbReference type="PANTHER" id="PTHR23240:SF6">
    <property type="entry name" value="DNA CROSS-LINK REPAIR 1A PROTEIN"/>
    <property type="match status" value="1"/>
</dbReference>
<keyword evidence="3" id="KW-0227">DNA damage</keyword>
<sequence>MAALVLTLLKGNNLFSLSLVYFICVINNSNRSTMSQLNKLKVRNLTELQAPLALAVEITEKQVNGKAPAKRIRKAVIGNPKTLRKCEKLSVLKDPSSNQTRIIDYFKSGPKKCCFEEIKSTATSETITKSKSKREDRKRLFGTEKILMTTYKVDKDIIIIDSDDEKELKYDVRKVDLKDLNTNGNEASKSVNFSNQTSVKPNVVVKQSTNCKQQVELKEMTNPAVNELILDAQLLTAQEISSRKSNNGGGLHGLSSTHTSTPLPSDKTSKQSLSTLSKSFSSKSSRKLKACPPYKIVKGTTFAVDAFQYGYLDGISHYFLTHFHADHYIGLTRKFSMPIYMSSLTARLVRAFISVQEHFLHILELNEKVEINDWEITALDANHCPGAIMLFFKNSLSGKCLVHTGDFRACHQMESEPIFWNNVDIDALYLDTTYIAEKYAFCTQYESITQGKKLIKKFQENHPNKKILYVCGSYLVGKEKFWSALADEYDLKVWSEKNRRKALEAMNEENLMRLLVDDPYQANMHILAMVKLNYLNLAEYFASYETHFDMILAIRPSGWEKNSRPQYRGKINIVGVEYSEHSSFEELKRFVKYLKPRQVISTVAVGRDPSITADVPQNWYKYHELKNSRSYQPVITSYMSIAKPQLRPPAIDNKTKQARSKSLTEESPLAKENISKRYGIDKTSNVQELLTSGILRTDSNIKRTSNQATNEKINCSENNALKLSKTERVRTSKRLGSSFKRREIDSKSFITKENILEQEEIKKSSNVQKLPKCRVFIMNPTSSESNSQTTVETISKFPPENRKRNFPKLTNNTSKYKHAYSQSLATNKNMSKQAKILKSHVQKIPKNKICRSKSANEFSIQMAEESKEQDALNVYKNGELKPAPNDKRSKNFPKCRHYKKIRYVEETIEKRKAEHSGRAKIISEQDKFQVSLSSDEISVSQKRLLSNNEKQNSLLLKTKLSTTAIVPTTQSLQWTQQVQLDLTNVAAKPLSDCLVTTDDCDCEYDWMD</sequence>
<dbReference type="CDD" id="cd16273">
    <property type="entry name" value="SNM1A-1C-like_MBL-fold"/>
    <property type="match status" value="1"/>
</dbReference>
<accession>A0A1A9Z8G0</accession>
<dbReference type="Gene3D" id="3.40.50.12650">
    <property type="match status" value="1"/>
</dbReference>
<dbReference type="STRING" id="7398.A0A1A9Z8G0"/>
<keyword evidence="5" id="KW-0539">Nucleus</keyword>
<evidence type="ECO:0000256" key="4">
    <source>
        <dbReference type="ARBA" id="ARBA00023204"/>
    </source>
</evidence>
<dbReference type="GO" id="GO:0006303">
    <property type="term" value="P:double-strand break repair via nonhomologous end joining"/>
    <property type="evidence" value="ECO:0007669"/>
    <property type="project" value="TreeGrafter"/>
</dbReference>
<dbReference type="InterPro" id="IPR036866">
    <property type="entry name" value="RibonucZ/Hydroxyglut_hydro"/>
</dbReference>
<evidence type="ECO:0000259" key="7">
    <source>
        <dbReference type="SMART" id="SM00849"/>
    </source>
</evidence>
<dbReference type="GO" id="GO:0035312">
    <property type="term" value="F:5'-3' DNA exonuclease activity"/>
    <property type="evidence" value="ECO:0007669"/>
    <property type="project" value="TreeGrafter"/>
</dbReference>
<dbReference type="GO" id="GO:0003684">
    <property type="term" value="F:damaged DNA binding"/>
    <property type="evidence" value="ECO:0007669"/>
    <property type="project" value="TreeGrafter"/>
</dbReference>
<evidence type="ECO:0000313" key="9">
    <source>
        <dbReference type="Proteomes" id="UP000092445"/>
    </source>
</evidence>
<feature type="domain" description="Metallo-beta-lactamase" evidence="7">
    <location>
        <begin position="290"/>
        <end position="444"/>
    </location>
</feature>
<dbReference type="FunFam" id="3.40.50.12650:FF:000001">
    <property type="entry name" value="DNA cross-link repair 1A"/>
    <property type="match status" value="1"/>
</dbReference>
<feature type="compositionally biased region" description="Low complexity" evidence="6">
    <location>
        <begin position="253"/>
        <end position="271"/>
    </location>
</feature>
<dbReference type="EnsemblMetazoa" id="GPAI006916-RA">
    <property type="protein sequence ID" value="GPAI006916-PA"/>
    <property type="gene ID" value="GPAI006916"/>
</dbReference>
<evidence type="ECO:0000313" key="8">
    <source>
        <dbReference type="EnsemblMetazoa" id="GPAI006916-PA"/>
    </source>
</evidence>
<dbReference type="InterPro" id="IPR011084">
    <property type="entry name" value="DRMBL"/>
</dbReference>
<evidence type="ECO:0000256" key="1">
    <source>
        <dbReference type="ARBA" id="ARBA00004123"/>
    </source>
</evidence>
<feature type="compositionally biased region" description="Polar residues" evidence="6">
    <location>
        <begin position="780"/>
        <end position="793"/>
    </location>
</feature>
<evidence type="ECO:0000256" key="3">
    <source>
        <dbReference type="ARBA" id="ARBA00022763"/>
    </source>
</evidence>
<dbReference type="GO" id="GO:0031123">
    <property type="term" value="P:RNA 3'-end processing"/>
    <property type="evidence" value="ECO:0007669"/>
    <property type="project" value="UniProtKB-ARBA"/>
</dbReference>
<name>A0A1A9Z8G0_GLOPL</name>
<dbReference type="GO" id="GO:0005634">
    <property type="term" value="C:nucleus"/>
    <property type="evidence" value="ECO:0007669"/>
    <property type="project" value="UniProtKB-SubCell"/>
</dbReference>
<reference evidence="8" key="2">
    <citation type="submission" date="2020-05" db="UniProtKB">
        <authorList>
            <consortium name="EnsemblMetazoa"/>
        </authorList>
    </citation>
    <scope>IDENTIFICATION</scope>
    <source>
        <strain evidence="8">IAEA</strain>
    </source>
</reference>
<feature type="region of interest" description="Disordered" evidence="6">
    <location>
        <begin position="245"/>
        <end position="271"/>
    </location>
</feature>
<comment type="similarity">
    <text evidence="2">Belongs to the DNA repair metallo-beta-lactamase (DRMBL) family.</text>
</comment>
<proteinExistence type="inferred from homology"/>
<reference evidence="9" key="1">
    <citation type="submission" date="2014-03" db="EMBL/GenBank/DDBJ databases">
        <authorList>
            <person name="Aksoy S."/>
            <person name="Warren W."/>
            <person name="Wilson R.K."/>
        </authorList>
    </citation>
    <scope>NUCLEOTIDE SEQUENCE [LARGE SCALE GENOMIC DNA]</scope>
    <source>
        <strain evidence="9">IAEA</strain>
    </source>
</reference>
<dbReference type="Gene3D" id="3.60.15.10">
    <property type="entry name" value="Ribonuclease Z/Hydroxyacylglutathione hydrolase-like"/>
    <property type="match status" value="1"/>
</dbReference>
<dbReference type="SMART" id="SM00849">
    <property type="entry name" value="Lactamase_B"/>
    <property type="match status" value="1"/>
</dbReference>
<feature type="region of interest" description="Disordered" evidence="6">
    <location>
        <begin position="780"/>
        <end position="810"/>
    </location>
</feature>